<evidence type="ECO:0000313" key="7">
    <source>
        <dbReference type="Proteomes" id="UP000009232"/>
    </source>
</evidence>
<dbReference type="STRING" id="717773.Thicy_0067"/>
<evidence type="ECO:0000259" key="4">
    <source>
        <dbReference type="Pfam" id="PF03486"/>
    </source>
</evidence>
<proteinExistence type="predicted"/>
<evidence type="ECO:0000256" key="1">
    <source>
        <dbReference type="ARBA" id="ARBA00001974"/>
    </source>
</evidence>
<dbReference type="PANTHER" id="PTHR42887:SF2">
    <property type="entry name" value="OS12G0638800 PROTEIN"/>
    <property type="match status" value="1"/>
</dbReference>
<gene>
    <name evidence="6" type="ordered locus">Thicy_0067</name>
</gene>
<dbReference type="OrthoDB" id="9773233at2"/>
<dbReference type="Proteomes" id="UP000009232">
    <property type="component" value="Chromosome"/>
</dbReference>
<dbReference type="eggNOG" id="COG2081">
    <property type="taxonomic scope" value="Bacteria"/>
</dbReference>
<dbReference type="NCBIfam" id="TIGR00275">
    <property type="entry name" value="aminoacetone oxidase family FAD-binding enzyme"/>
    <property type="match status" value="1"/>
</dbReference>
<evidence type="ECO:0000259" key="5">
    <source>
        <dbReference type="Pfam" id="PF22780"/>
    </source>
</evidence>
<dbReference type="PANTHER" id="PTHR42887">
    <property type="entry name" value="OS12G0638800 PROTEIN"/>
    <property type="match status" value="1"/>
</dbReference>
<protein>
    <submittedName>
        <fullName evidence="6">HI0933 family protein</fullName>
    </submittedName>
</protein>
<dbReference type="Pfam" id="PF03486">
    <property type="entry name" value="HI0933_like"/>
    <property type="match status" value="1"/>
</dbReference>
<organism evidence="6 7">
    <name type="scientific">Thiomicrospira cyclica (strain DSM 14477 / JCM 11371 / ALM1)</name>
    <name type="common">Thioalkalimicrobium cyclicum</name>
    <dbReference type="NCBI Taxonomy" id="717773"/>
    <lineage>
        <taxon>Bacteria</taxon>
        <taxon>Pseudomonadati</taxon>
        <taxon>Pseudomonadota</taxon>
        <taxon>Gammaproteobacteria</taxon>
        <taxon>Thiotrichales</taxon>
        <taxon>Piscirickettsiaceae</taxon>
        <taxon>Thiomicrospira</taxon>
    </lineage>
</organism>
<dbReference type="AlphaFoldDB" id="F6D912"/>
<dbReference type="SUPFAM" id="SSF51905">
    <property type="entry name" value="FAD/NAD(P)-binding domain"/>
    <property type="match status" value="1"/>
</dbReference>
<accession>F6D912</accession>
<name>F6D912_THICA</name>
<dbReference type="Gene3D" id="1.10.8.260">
    <property type="entry name" value="HI0933 insert domain-like"/>
    <property type="match status" value="1"/>
</dbReference>
<dbReference type="InterPro" id="IPR004792">
    <property type="entry name" value="BaiN-like"/>
</dbReference>
<dbReference type="RefSeq" id="WP_013834631.1">
    <property type="nucleotide sequence ID" value="NC_015581.1"/>
</dbReference>
<dbReference type="PRINTS" id="PR00411">
    <property type="entry name" value="PNDRDTASEI"/>
</dbReference>
<reference evidence="6 7" key="1">
    <citation type="submission" date="2011-05" db="EMBL/GenBank/DDBJ databases">
        <title>Complete sequence of Thioalkalimicrobium cyclicum ALM1.</title>
        <authorList>
            <consortium name="US DOE Joint Genome Institute"/>
            <person name="Lucas S."/>
            <person name="Han J."/>
            <person name="Lapidus A."/>
            <person name="Cheng J.-F."/>
            <person name="Goodwin L."/>
            <person name="Pitluck S."/>
            <person name="Peters L."/>
            <person name="Mikhailova N."/>
            <person name="Davenport K."/>
            <person name="Han C."/>
            <person name="Tapia R."/>
            <person name="Land M."/>
            <person name="Hauser L."/>
            <person name="Kyrpides N."/>
            <person name="Ivanova N."/>
            <person name="Pagani I."/>
            <person name="Kappler U."/>
            <person name="Woyke T."/>
        </authorList>
    </citation>
    <scope>NUCLEOTIDE SEQUENCE [LARGE SCALE GENOMIC DNA]</scope>
    <source>
        <strain evidence="7">DSM 14477 / JCM 11371 / ALM1</strain>
    </source>
</reference>
<comment type="cofactor">
    <cofactor evidence="1">
        <name>FAD</name>
        <dbReference type="ChEBI" id="CHEBI:57692"/>
    </cofactor>
</comment>
<dbReference type="Gene3D" id="2.40.30.10">
    <property type="entry name" value="Translation factors"/>
    <property type="match status" value="1"/>
</dbReference>
<dbReference type="InterPro" id="IPR055178">
    <property type="entry name" value="RsdA/BaiN/AoA(So)-like_dom"/>
</dbReference>
<dbReference type="Gene3D" id="3.50.50.60">
    <property type="entry name" value="FAD/NAD(P)-binding domain"/>
    <property type="match status" value="1"/>
</dbReference>
<dbReference type="EMBL" id="CP002776">
    <property type="protein sequence ID" value="AEG30843.1"/>
    <property type="molecule type" value="Genomic_DNA"/>
</dbReference>
<keyword evidence="2" id="KW-0285">Flavoprotein</keyword>
<feature type="domain" description="RsdA/BaiN/AoA(So)-like insert" evidence="5">
    <location>
        <begin position="190"/>
        <end position="339"/>
    </location>
</feature>
<dbReference type="PRINTS" id="PR00368">
    <property type="entry name" value="FADPNR"/>
</dbReference>
<evidence type="ECO:0000256" key="3">
    <source>
        <dbReference type="ARBA" id="ARBA00022827"/>
    </source>
</evidence>
<keyword evidence="7" id="KW-1185">Reference proteome</keyword>
<dbReference type="InterPro" id="IPR057661">
    <property type="entry name" value="RsdA/BaiN/AoA(So)_Rossmann"/>
</dbReference>
<dbReference type="InterPro" id="IPR036188">
    <property type="entry name" value="FAD/NAD-bd_sf"/>
</dbReference>
<dbReference type="SUPFAM" id="SSF160996">
    <property type="entry name" value="HI0933 insert domain-like"/>
    <property type="match status" value="1"/>
</dbReference>
<evidence type="ECO:0000313" key="6">
    <source>
        <dbReference type="EMBL" id="AEG30843.1"/>
    </source>
</evidence>
<dbReference type="HOGENOM" id="CLU_025174_2_0_6"/>
<feature type="domain" description="RsdA/BaiN/AoA(So)-like Rossmann fold-like" evidence="4">
    <location>
        <begin position="7"/>
        <end position="392"/>
    </location>
</feature>
<sequence length="394" mass="43199">MNQKQYDVIVIGAGAAGMMCAIEAGYRGLNVLLLDHAPKPGAKIRISGGGKCNFTNRNVEPKHFICSNPHFVKSALARYQPDAFIERVERHAIAYEERDKGQLFTLDGAGQLVAMFRTELDWAGVELQLNCFVSNVQKGSDQWQLITSNGSLQSQKLVVATGGLSYPKLRASDFGMQLAQQFGLAVMPSRPGLVPLVMPARQQAWWSELSGLSLRVIASTARGPEFDGAMLITHQGLSGPSILQASNYWFAGEAIRLNLLPQIKGIAGWLQELKQQAQPLSTVLKQYWPKRFVQAWQDKFGFDDDLANYSQIRLDALAEQLTAWSLYPEDTAGYAKAEVSLGGVATDEVSSKTMESLKVPGLYFIGEVLDVTGHLGGFNFQWAWASAHACAQSL</sequence>
<dbReference type="KEGG" id="tcy:Thicy_0067"/>
<dbReference type="Pfam" id="PF22780">
    <property type="entry name" value="HI0933_like_1st"/>
    <property type="match status" value="1"/>
</dbReference>
<evidence type="ECO:0000256" key="2">
    <source>
        <dbReference type="ARBA" id="ARBA00022630"/>
    </source>
</evidence>
<dbReference type="InterPro" id="IPR023166">
    <property type="entry name" value="BaiN-like_dom_sf"/>
</dbReference>
<keyword evidence="3" id="KW-0274">FAD</keyword>